<dbReference type="PROSITE" id="PS51186">
    <property type="entry name" value="GNAT"/>
    <property type="match status" value="1"/>
</dbReference>
<dbReference type="GO" id="GO:0016747">
    <property type="term" value="F:acyltransferase activity, transferring groups other than amino-acyl groups"/>
    <property type="evidence" value="ECO:0007669"/>
    <property type="project" value="InterPro"/>
</dbReference>
<dbReference type="AlphaFoldDB" id="A0A158L5E2"/>
<reference evidence="2" key="1">
    <citation type="submission" date="2016-01" db="EMBL/GenBank/DDBJ databases">
        <authorList>
            <person name="Peeters C."/>
        </authorList>
    </citation>
    <scope>NUCLEOTIDE SEQUENCE [LARGE SCALE GENOMIC DNA]</scope>
    <source>
        <strain evidence="2">LMG 29317</strain>
    </source>
</reference>
<dbReference type="InterPro" id="IPR000182">
    <property type="entry name" value="GNAT_dom"/>
</dbReference>
<comment type="caution">
    <text evidence="2">The sequence shown here is derived from an EMBL/GenBank/DDBJ whole genome shotgun (WGS) entry which is preliminary data.</text>
</comment>
<gene>
    <name evidence="2" type="ORF">AWB74_08588</name>
</gene>
<protein>
    <recommendedName>
        <fullName evidence="1">N-acetyltransferase domain-containing protein</fullName>
    </recommendedName>
</protein>
<proteinExistence type="predicted"/>
<evidence type="ECO:0000313" key="2">
    <source>
        <dbReference type="EMBL" id="SAL88492.1"/>
    </source>
</evidence>
<accession>A0A158L5E2</accession>
<sequence>MHPQEICPNGQRIELVPVDTGDDPFARYPSLQDIWPEPYRSEAARISRVHSASGEVFYVALDGTVIGITGVFFDDNNAPSDVYLRWTGVVPTVRQKGLGRAVIRLVANLCQQRYPTRKRLIELLPDNEYGHAFPRPFFERIGFRPCPVGIPSGEDKDWPVIAYTGDIRRLSI</sequence>
<evidence type="ECO:0000259" key="1">
    <source>
        <dbReference type="PROSITE" id="PS51186"/>
    </source>
</evidence>
<organism evidence="2 3">
    <name type="scientific">Caballeronia arvi</name>
    <dbReference type="NCBI Taxonomy" id="1777135"/>
    <lineage>
        <taxon>Bacteria</taxon>
        <taxon>Pseudomonadati</taxon>
        <taxon>Pseudomonadota</taxon>
        <taxon>Betaproteobacteria</taxon>
        <taxon>Burkholderiales</taxon>
        <taxon>Burkholderiaceae</taxon>
        <taxon>Caballeronia</taxon>
    </lineage>
</organism>
<dbReference type="Proteomes" id="UP000055019">
    <property type="component" value="Unassembled WGS sequence"/>
</dbReference>
<dbReference type="SUPFAM" id="SSF55729">
    <property type="entry name" value="Acyl-CoA N-acyltransferases (Nat)"/>
    <property type="match status" value="1"/>
</dbReference>
<dbReference type="InterPro" id="IPR016181">
    <property type="entry name" value="Acyl_CoA_acyltransferase"/>
</dbReference>
<dbReference type="Pfam" id="PF00583">
    <property type="entry name" value="Acetyltransf_1"/>
    <property type="match status" value="1"/>
</dbReference>
<dbReference type="CDD" id="cd04301">
    <property type="entry name" value="NAT_SF"/>
    <property type="match status" value="1"/>
</dbReference>
<evidence type="ECO:0000313" key="3">
    <source>
        <dbReference type="Proteomes" id="UP000055019"/>
    </source>
</evidence>
<name>A0A158L5E2_9BURK</name>
<dbReference type="Gene3D" id="3.40.630.30">
    <property type="match status" value="1"/>
</dbReference>
<keyword evidence="3" id="KW-1185">Reference proteome</keyword>
<dbReference type="EMBL" id="FCOM02000135">
    <property type="protein sequence ID" value="SAL88492.1"/>
    <property type="molecule type" value="Genomic_DNA"/>
</dbReference>
<feature type="domain" description="N-acetyltransferase" evidence="1">
    <location>
        <begin position="13"/>
        <end position="170"/>
    </location>
</feature>